<dbReference type="Gramene" id="QL02p016552:mrna">
    <property type="protein sequence ID" value="QL02p016552:mrna"/>
    <property type="gene ID" value="QL02p016552"/>
</dbReference>
<organism evidence="4 5">
    <name type="scientific">Quercus lobata</name>
    <name type="common">Valley oak</name>
    <dbReference type="NCBI Taxonomy" id="97700"/>
    <lineage>
        <taxon>Eukaryota</taxon>
        <taxon>Viridiplantae</taxon>
        <taxon>Streptophyta</taxon>
        <taxon>Embryophyta</taxon>
        <taxon>Tracheophyta</taxon>
        <taxon>Spermatophyta</taxon>
        <taxon>Magnoliopsida</taxon>
        <taxon>eudicotyledons</taxon>
        <taxon>Gunneridae</taxon>
        <taxon>Pentapetalae</taxon>
        <taxon>rosids</taxon>
        <taxon>fabids</taxon>
        <taxon>Fagales</taxon>
        <taxon>Fagaceae</taxon>
        <taxon>Quercus</taxon>
    </lineage>
</organism>
<feature type="region of interest" description="Disordered" evidence="2">
    <location>
        <begin position="1"/>
        <end position="242"/>
    </location>
</feature>
<keyword evidence="1" id="KW-0175">Coiled coil</keyword>
<dbReference type="PANTHER" id="PTHR38394">
    <property type="entry name" value="NEUROFILAMENT LIGHT PROTEIN"/>
    <property type="match status" value="1"/>
</dbReference>
<dbReference type="InParanoid" id="A0A7N2KTX8"/>
<feature type="compositionally biased region" description="Low complexity" evidence="2">
    <location>
        <begin position="67"/>
        <end position="90"/>
    </location>
</feature>
<dbReference type="Pfam" id="PF02151">
    <property type="entry name" value="UVR"/>
    <property type="match status" value="1"/>
</dbReference>
<feature type="compositionally biased region" description="Low complexity" evidence="2">
    <location>
        <begin position="110"/>
        <end position="134"/>
    </location>
</feature>
<reference evidence="4" key="2">
    <citation type="submission" date="2021-01" db="UniProtKB">
        <authorList>
            <consortium name="EnsemblPlants"/>
        </authorList>
    </citation>
    <scope>IDENTIFICATION</scope>
</reference>
<dbReference type="InterPro" id="IPR001943">
    <property type="entry name" value="UVR_dom"/>
</dbReference>
<feature type="coiled-coil region" evidence="1">
    <location>
        <begin position="442"/>
        <end position="476"/>
    </location>
</feature>
<proteinExistence type="predicted"/>
<evidence type="ECO:0000313" key="4">
    <source>
        <dbReference type="EnsemblPlants" id="QL02p016552:mrna"/>
    </source>
</evidence>
<feature type="compositionally biased region" description="Basic and acidic residues" evidence="2">
    <location>
        <begin position="231"/>
        <end position="242"/>
    </location>
</feature>
<keyword evidence="5" id="KW-1185">Reference proteome</keyword>
<dbReference type="FunCoup" id="A0A7N2KTX8">
    <property type="interactions" value="310"/>
</dbReference>
<evidence type="ECO:0000256" key="1">
    <source>
        <dbReference type="SAM" id="Coils"/>
    </source>
</evidence>
<gene>
    <name evidence="4" type="primary">LOC115974752</name>
</gene>
<evidence type="ECO:0000256" key="2">
    <source>
        <dbReference type="SAM" id="MobiDB-lite"/>
    </source>
</evidence>
<dbReference type="PANTHER" id="PTHR38394:SF1">
    <property type="entry name" value="NEUROFILAMENT LIGHT PROTEIN"/>
    <property type="match status" value="1"/>
</dbReference>
<name>A0A7N2KTX8_QUELO</name>
<accession>A0A7N2KTX8</accession>
<evidence type="ECO:0000259" key="3">
    <source>
        <dbReference type="Pfam" id="PF02151"/>
    </source>
</evidence>
<dbReference type="KEGG" id="qlo:115974752"/>
<evidence type="ECO:0000313" key="5">
    <source>
        <dbReference type="Proteomes" id="UP000594261"/>
    </source>
</evidence>
<feature type="compositionally biased region" description="Basic and acidic residues" evidence="2">
    <location>
        <begin position="39"/>
        <end position="57"/>
    </location>
</feature>
<protein>
    <recommendedName>
        <fullName evidence="3">UVR domain-containing protein</fullName>
    </recommendedName>
</protein>
<sequence length="791" mass="88633">MEEEMDSLFEGMVLFNPSQLASDQDQQNHHQEQQQQQQQDHHQEQQQQDHQDNHHDPINPPPPIPIDAPTTTADSESTTSSLNSNSHSTSQPLDENLFSDLTIVAPLETLPPSQNSSSTPSISTTTTRAIPSISRQVSRKKKRAGLRIGYGRDGSRDAYSHFSPSDLESDSHSIQSDALDDLPHTEDHNLVSSTPTKIDHDDDDDDDDNQSTTQVQQEEQQEAKEEQEEQQEAKEVQEEKGELSLEDIKAQIAEKLKGARELVASVSAARKESIRRRRKAAENLNVALIKHRDLEKELEEACEAEDFERAERVSDSLAAAEEEKQSSLIALREAEAQSDANESNMQEALQAQIAAEELCVSLLQNFATDAANNAELVLKTAEVASSKEMDKWLSSTEALEVKKMEVEIESHLINEAREVFNNSIEHSIEDDRKEQELLCSKKDMLRNELEKLLELVKQKEKEISENDSKIKEVEERIGNVVSGFQEMKSNIVAKCDNLQSSLSTMDLESEALSEKKKEINEFLKQEEEKGAKLRELASSSAEEAQTYQETVELRKTLMSSLLNSREDKMRLVKAEEKLSEDVQVLQQEVSTARASLQELSARKSNIQQDLASFKQRILFINKRVPEVEAEKKIAASARNFKEAARIAAEAKSLSVEKEGIQNDMETTTSELEKLEEEIKDTVNRLQDTEGQILSKEKEVAMARFQRLLLIAGAATAERNAALEFGDLEEANLLLAEAEAADSEAKKLQPIYNFKVEEFENLPKHFISMELVSNLGSKQLAELAGVASSSSS</sequence>
<dbReference type="OrthoDB" id="1301563at2759"/>
<dbReference type="EnsemblPlants" id="QL02p016552:mrna">
    <property type="protein sequence ID" value="QL02p016552:mrna"/>
    <property type="gene ID" value="QL02p016552"/>
</dbReference>
<dbReference type="GeneID" id="115974752"/>
<feature type="coiled-coil region" evidence="1">
    <location>
        <begin position="277"/>
        <end position="351"/>
    </location>
</feature>
<feature type="domain" description="UVR" evidence="3">
    <location>
        <begin position="291"/>
        <end position="322"/>
    </location>
</feature>
<dbReference type="Proteomes" id="UP000594261">
    <property type="component" value="Chromosome 2"/>
</dbReference>
<feature type="coiled-coil region" evidence="1">
    <location>
        <begin position="657"/>
        <end position="698"/>
    </location>
</feature>
<dbReference type="RefSeq" id="XP_030951118.1">
    <property type="nucleotide sequence ID" value="XM_031095258.1"/>
</dbReference>
<reference evidence="5" key="1">
    <citation type="journal article" date="2016" name="G3 (Bethesda)">
        <title>First Draft Assembly and Annotation of the Genome of a California Endemic Oak Quercus lobata Nee (Fagaceae).</title>
        <authorList>
            <person name="Sork V.L."/>
            <person name="Fitz-Gibbon S.T."/>
            <person name="Puiu D."/>
            <person name="Crepeau M."/>
            <person name="Gugger P.F."/>
            <person name="Sherman R."/>
            <person name="Stevens K."/>
            <person name="Langley C.H."/>
            <person name="Pellegrini M."/>
            <person name="Salzberg S.L."/>
        </authorList>
    </citation>
    <scope>NUCLEOTIDE SEQUENCE [LARGE SCALE GENOMIC DNA]</scope>
    <source>
        <strain evidence="5">cv. SW786</strain>
    </source>
</reference>
<dbReference type="OMA" id="CAILLDH"/>
<dbReference type="AlphaFoldDB" id="A0A7N2KTX8"/>
<feature type="coiled-coil region" evidence="1">
    <location>
        <begin position="568"/>
        <end position="616"/>
    </location>
</feature>